<comment type="subcellular location">
    <subcellularLocation>
        <location evidence="1">Endomembrane system</location>
        <topology evidence="1">Multi-pass membrane protein</topology>
    </subcellularLocation>
</comment>
<gene>
    <name evidence="6" type="ORF">CLV41_111111</name>
</gene>
<dbReference type="Pfam" id="PF01988">
    <property type="entry name" value="VIT1"/>
    <property type="match status" value="1"/>
</dbReference>
<feature type="transmembrane region" description="Helical" evidence="5">
    <location>
        <begin position="187"/>
        <end position="204"/>
    </location>
</feature>
<feature type="transmembrane region" description="Helical" evidence="5">
    <location>
        <begin position="216"/>
        <end position="238"/>
    </location>
</feature>
<keyword evidence="4 5" id="KW-0472">Membrane</keyword>
<evidence type="ECO:0000256" key="2">
    <source>
        <dbReference type="ARBA" id="ARBA00022692"/>
    </source>
</evidence>
<dbReference type="EMBL" id="PPCN01000011">
    <property type="protein sequence ID" value="POF28861.1"/>
    <property type="molecule type" value="Genomic_DNA"/>
</dbReference>
<reference evidence="6 7" key="1">
    <citation type="submission" date="2018-01" db="EMBL/GenBank/DDBJ databases">
        <title>Genomic Encyclopedia of Archaeal and Bacterial Type Strains, Phase II (KMG-II): from individual species to whole genera.</title>
        <authorList>
            <person name="Goeker M."/>
        </authorList>
    </citation>
    <scope>NUCLEOTIDE SEQUENCE [LARGE SCALE GENOMIC DNA]</scope>
    <source>
        <strain evidence="6 7">DSM 17023</strain>
    </source>
</reference>
<evidence type="ECO:0000256" key="4">
    <source>
        <dbReference type="ARBA" id="ARBA00023136"/>
    </source>
</evidence>
<dbReference type="InterPro" id="IPR008217">
    <property type="entry name" value="Ccc1_fam"/>
</dbReference>
<protein>
    <submittedName>
        <fullName evidence="6">VIT1/CCC1 family predicted Fe2+/Mn2+ transporter</fullName>
    </submittedName>
</protein>
<name>A0A2S3UMF3_9HYPH</name>
<dbReference type="PANTHER" id="PTHR31851">
    <property type="entry name" value="FE(2+)/MN(2+) TRANSPORTER PCL1"/>
    <property type="match status" value="1"/>
</dbReference>
<evidence type="ECO:0000256" key="3">
    <source>
        <dbReference type="ARBA" id="ARBA00022989"/>
    </source>
</evidence>
<keyword evidence="2 5" id="KW-0812">Transmembrane</keyword>
<feature type="transmembrane region" description="Helical" evidence="5">
    <location>
        <begin position="160"/>
        <end position="181"/>
    </location>
</feature>
<keyword evidence="7" id="KW-1185">Reference proteome</keyword>
<evidence type="ECO:0000256" key="1">
    <source>
        <dbReference type="ARBA" id="ARBA00004127"/>
    </source>
</evidence>
<dbReference type="GO" id="GO:0012505">
    <property type="term" value="C:endomembrane system"/>
    <property type="evidence" value="ECO:0007669"/>
    <property type="project" value="UniProtKB-SubCell"/>
</dbReference>
<sequence>MPSKRLEHSHRPADIASRLATGPDASYLRDWIYGGIDGAVTTFAVVAGSLGADLSSKVILILGIANLLADGFSMAAANYSGSKSENEDYARLKAVEEKHISVAPDGEREEIRQIFLTKGFEGEDLETMVRLVTSNRAAWIETMMQGEYGMTDATRTPMKAALYTFAAFIVFGSIPLLPFVLDLPASAITATVMTALAFFTIGSFRAHWSQRHWISCGLETMAIGMLAAGIAFAAGHGLQTLLG</sequence>
<evidence type="ECO:0000256" key="5">
    <source>
        <dbReference type="SAM" id="Phobius"/>
    </source>
</evidence>
<dbReference type="Proteomes" id="UP000236959">
    <property type="component" value="Unassembled WGS sequence"/>
</dbReference>
<proteinExistence type="predicted"/>
<dbReference type="RefSeq" id="WP_103224509.1">
    <property type="nucleotide sequence ID" value="NZ_PPCN01000011.1"/>
</dbReference>
<dbReference type="AlphaFoldDB" id="A0A2S3UMF3"/>
<keyword evidence="3 5" id="KW-1133">Transmembrane helix</keyword>
<dbReference type="OrthoDB" id="5506246at2"/>
<evidence type="ECO:0000313" key="7">
    <source>
        <dbReference type="Proteomes" id="UP000236959"/>
    </source>
</evidence>
<dbReference type="GO" id="GO:0030026">
    <property type="term" value="P:intracellular manganese ion homeostasis"/>
    <property type="evidence" value="ECO:0007669"/>
    <property type="project" value="InterPro"/>
</dbReference>
<accession>A0A2S3UMF3</accession>
<organism evidence="6 7">
    <name type="scientific">Roseibium marinum</name>
    <dbReference type="NCBI Taxonomy" id="281252"/>
    <lineage>
        <taxon>Bacteria</taxon>
        <taxon>Pseudomonadati</taxon>
        <taxon>Pseudomonadota</taxon>
        <taxon>Alphaproteobacteria</taxon>
        <taxon>Hyphomicrobiales</taxon>
        <taxon>Stappiaceae</taxon>
        <taxon>Roseibium</taxon>
    </lineage>
</organism>
<dbReference type="GO" id="GO:0005384">
    <property type="term" value="F:manganese ion transmembrane transporter activity"/>
    <property type="evidence" value="ECO:0007669"/>
    <property type="project" value="InterPro"/>
</dbReference>
<comment type="caution">
    <text evidence="6">The sequence shown here is derived from an EMBL/GenBank/DDBJ whole genome shotgun (WGS) entry which is preliminary data.</text>
</comment>
<evidence type="ECO:0000313" key="6">
    <source>
        <dbReference type="EMBL" id="POF28861.1"/>
    </source>
</evidence>